<dbReference type="NCBIfam" id="TIGR01512">
    <property type="entry name" value="ATPase-IB2_Cd"/>
    <property type="match status" value="1"/>
</dbReference>
<dbReference type="EMBL" id="CP098827">
    <property type="protein sequence ID" value="XBO71802.1"/>
    <property type="molecule type" value="Genomic_DNA"/>
</dbReference>
<dbReference type="NCBIfam" id="TIGR01494">
    <property type="entry name" value="ATPase_P-type"/>
    <property type="match status" value="2"/>
</dbReference>
<feature type="transmembrane region" description="Helical" evidence="15">
    <location>
        <begin position="209"/>
        <end position="234"/>
    </location>
</feature>
<keyword evidence="7 15" id="KW-0479">Metal-binding</keyword>
<dbReference type="CDD" id="cd02079">
    <property type="entry name" value="P-type_ATPase_HM"/>
    <property type="match status" value="1"/>
</dbReference>
<evidence type="ECO:0000256" key="9">
    <source>
        <dbReference type="ARBA" id="ARBA00022840"/>
    </source>
</evidence>
<dbReference type="GO" id="GO:0043682">
    <property type="term" value="F:P-type divalent copper transporter activity"/>
    <property type="evidence" value="ECO:0007669"/>
    <property type="project" value="TreeGrafter"/>
</dbReference>
<dbReference type="Pfam" id="PF00702">
    <property type="entry name" value="Hydrolase"/>
    <property type="match status" value="1"/>
</dbReference>
<dbReference type="InterPro" id="IPR023214">
    <property type="entry name" value="HAD_sf"/>
</dbReference>
<dbReference type="PANTHER" id="PTHR43520">
    <property type="entry name" value="ATP7, ISOFORM B"/>
    <property type="match status" value="1"/>
</dbReference>
<accession>A0AAU7KJX5</accession>
<dbReference type="InterPro" id="IPR018303">
    <property type="entry name" value="ATPase_P-typ_P_site"/>
</dbReference>
<evidence type="ECO:0000313" key="18">
    <source>
        <dbReference type="EMBL" id="XBO71802.1"/>
    </source>
</evidence>
<dbReference type="InterPro" id="IPR001757">
    <property type="entry name" value="P_typ_ATPase"/>
</dbReference>
<evidence type="ECO:0000256" key="16">
    <source>
        <dbReference type="SAM" id="MobiDB-lite"/>
    </source>
</evidence>
<dbReference type="Pfam" id="PF00403">
    <property type="entry name" value="HMA"/>
    <property type="match status" value="1"/>
</dbReference>
<dbReference type="PRINTS" id="PR00119">
    <property type="entry name" value="CATATPASE"/>
</dbReference>
<dbReference type="PROSITE" id="PS50846">
    <property type="entry name" value="HMA_2"/>
    <property type="match status" value="1"/>
</dbReference>
<organism evidence="18">
    <name type="scientific">Halomonas sp. RT37</name>
    <dbReference type="NCBI Taxonomy" id="2950872"/>
    <lineage>
        <taxon>Bacteria</taxon>
        <taxon>Pseudomonadati</taxon>
        <taxon>Pseudomonadota</taxon>
        <taxon>Gammaproteobacteria</taxon>
        <taxon>Oceanospirillales</taxon>
        <taxon>Halomonadaceae</taxon>
        <taxon>Halomonas</taxon>
    </lineage>
</organism>
<evidence type="ECO:0000256" key="4">
    <source>
        <dbReference type="ARBA" id="ARBA00022475"/>
    </source>
</evidence>
<dbReference type="Pfam" id="PF00122">
    <property type="entry name" value="E1-E2_ATPase"/>
    <property type="match status" value="1"/>
</dbReference>
<dbReference type="Gene3D" id="3.40.1110.10">
    <property type="entry name" value="Calcium-transporting ATPase, cytoplasmic domain N"/>
    <property type="match status" value="1"/>
</dbReference>
<dbReference type="NCBIfam" id="TIGR01525">
    <property type="entry name" value="ATPase-IB_hvy"/>
    <property type="match status" value="1"/>
</dbReference>
<evidence type="ECO:0000256" key="12">
    <source>
        <dbReference type="ARBA" id="ARBA00022989"/>
    </source>
</evidence>
<keyword evidence="8 15" id="KW-0547">Nucleotide-binding</keyword>
<feature type="region of interest" description="Disordered" evidence="16">
    <location>
        <begin position="517"/>
        <end position="537"/>
    </location>
</feature>
<feature type="transmembrane region" description="Helical" evidence="15">
    <location>
        <begin position="784"/>
        <end position="802"/>
    </location>
</feature>
<dbReference type="GO" id="GO:0055070">
    <property type="term" value="P:copper ion homeostasis"/>
    <property type="evidence" value="ECO:0007669"/>
    <property type="project" value="TreeGrafter"/>
</dbReference>
<name>A0AAU7KJX5_9GAMM</name>
<dbReference type="GO" id="GO:0005886">
    <property type="term" value="C:plasma membrane"/>
    <property type="evidence" value="ECO:0007669"/>
    <property type="project" value="UniProtKB-SubCell"/>
</dbReference>
<evidence type="ECO:0000256" key="7">
    <source>
        <dbReference type="ARBA" id="ARBA00022723"/>
    </source>
</evidence>
<dbReference type="PROSITE" id="PS01047">
    <property type="entry name" value="HMA_1"/>
    <property type="match status" value="1"/>
</dbReference>
<keyword evidence="14 15" id="KW-0472">Membrane</keyword>
<sequence>MAASCYHCGAPVEATAPWSITLDGQRHPLCCPGCEAVAQAIVGGGLDSYYRFRTALPERPSPTPADEARYQVFDDPGLQDRFVRQDGDTKVATLAVDGITCAACAWLIEHRLNALDGLESCAVNLSQHRLQVRWDPERLSLSRLLAEMAAIGYPSQPYEPDQAQQRLKQQSRQMIRRLIVAAVGMMQVLMFSIPHYVDGGDLSSEFERLFAWLSLALTTPVVLYSAQPFFVGALRDLRTRVLGMDVPVALAIGGAFVASTWSVVSDSGDRYFDSVSMFTFFLLFGRYLESRARTHYGRSGNAMASALPSAAVRLDEHGDERVIPASRLVPGDRVRVSPGAQIPADGNLTSGLAQIDESLLTGESLPCLRRQGDTVHAGTLCMDSPIEVMVTRVGDDTRAAGILDLTDRAFAHRPRIARLAEQVAHRFVLNLLVITALVALVWSLIDPSRSLWITLSVLVVTCPCALALATPTALTVAHGRLRRAGVLVTRADALETLACLDRVVFDKTGTLTRGRMQLAEHRPLSDAEGSANNGEMDPATKRRHLALAAALETGSEHPIARAFAAWRDASCQASELRNHPGQGVEGVIDGRRWRLGQPRFACLGQPATELPGAGLWLLLACEGKPQAWFKLDDQPRDDAAETLAALAQRGLAIEILSGDRAVNVGQLARTLGVDQWRGEASPEDKLGHLKARQAQGEKVAMVGDGINDVPVLAGADLALAMAGASDLTRTRADLVLLGEPLTGIVEAIEVARQTRRIIRQNLSWSVLYNVVALPAAALGFVPPWLAAIGMSLSSLLVIGNALRLRRGRTRPTATPSPVTASPGP</sequence>
<evidence type="ECO:0000256" key="1">
    <source>
        <dbReference type="ARBA" id="ARBA00004651"/>
    </source>
</evidence>
<feature type="transmembrane region" description="Helical" evidence="15">
    <location>
        <begin position="762"/>
        <end position="778"/>
    </location>
</feature>
<dbReference type="AlphaFoldDB" id="A0AAU7KJX5"/>
<reference evidence="18" key="1">
    <citation type="submission" date="2022-06" db="EMBL/GenBank/DDBJ databases">
        <title>A novel DMS-producing enzyme.</title>
        <authorList>
            <person name="Zhang Y."/>
        </authorList>
    </citation>
    <scope>NUCLEOTIDE SEQUENCE</scope>
    <source>
        <strain evidence="18">RT37</strain>
    </source>
</reference>
<dbReference type="CDD" id="cd00371">
    <property type="entry name" value="HMA"/>
    <property type="match status" value="1"/>
</dbReference>
<protein>
    <submittedName>
        <fullName evidence="18">Cadmium-translocating P-type ATPase</fullName>
    </submittedName>
</protein>
<dbReference type="InterPro" id="IPR027256">
    <property type="entry name" value="P-typ_ATPase_IB"/>
</dbReference>
<dbReference type="InterPro" id="IPR023299">
    <property type="entry name" value="ATPase_P-typ_cyto_dom_N"/>
</dbReference>
<evidence type="ECO:0000256" key="6">
    <source>
        <dbReference type="ARBA" id="ARBA00022692"/>
    </source>
</evidence>
<dbReference type="InterPro" id="IPR023298">
    <property type="entry name" value="ATPase_P-typ_TM_dom_sf"/>
</dbReference>
<comment type="subcellular location">
    <subcellularLocation>
        <location evidence="1">Cell membrane</location>
        <topology evidence="1">Multi-pass membrane protein</topology>
    </subcellularLocation>
</comment>
<dbReference type="Gene3D" id="2.70.150.10">
    <property type="entry name" value="Calcium-transporting ATPase, cytoplasmic transduction domain A"/>
    <property type="match status" value="1"/>
</dbReference>
<evidence type="ECO:0000256" key="3">
    <source>
        <dbReference type="ARBA" id="ARBA00022448"/>
    </source>
</evidence>
<feature type="domain" description="HMA" evidence="17">
    <location>
        <begin position="90"/>
        <end position="156"/>
    </location>
</feature>
<dbReference type="InterPro" id="IPR017969">
    <property type="entry name" value="Heavy-metal-associated_CS"/>
</dbReference>
<dbReference type="InterPro" id="IPR036163">
    <property type="entry name" value="HMA_dom_sf"/>
</dbReference>
<dbReference type="PANTHER" id="PTHR43520:SF5">
    <property type="entry name" value="CATION-TRANSPORTING P-TYPE ATPASE-RELATED"/>
    <property type="match status" value="1"/>
</dbReference>
<feature type="transmembrane region" description="Helical" evidence="15">
    <location>
        <begin position="423"/>
        <end position="445"/>
    </location>
</feature>
<proteinExistence type="inferred from homology"/>
<dbReference type="InterPro" id="IPR036412">
    <property type="entry name" value="HAD-like_sf"/>
</dbReference>
<evidence type="ECO:0000256" key="2">
    <source>
        <dbReference type="ARBA" id="ARBA00006024"/>
    </source>
</evidence>
<feature type="transmembrane region" description="Helical" evidence="15">
    <location>
        <begin position="178"/>
        <end position="197"/>
    </location>
</feature>
<feature type="transmembrane region" description="Helical" evidence="15">
    <location>
        <begin position="246"/>
        <end position="264"/>
    </location>
</feature>
<evidence type="ECO:0000259" key="17">
    <source>
        <dbReference type="PROSITE" id="PS50846"/>
    </source>
</evidence>
<dbReference type="PROSITE" id="PS00154">
    <property type="entry name" value="ATPASE_E1_E2"/>
    <property type="match status" value="1"/>
</dbReference>
<dbReference type="SUPFAM" id="SSF81653">
    <property type="entry name" value="Calcium ATPase, transduction domain A"/>
    <property type="match status" value="1"/>
</dbReference>
<keyword evidence="13" id="KW-0406">Ion transport</keyword>
<keyword evidence="4 15" id="KW-1003">Cell membrane</keyword>
<evidence type="ECO:0000256" key="8">
    <source>
        <dbReference type="ARBA" id="ARBA00022741"/>
    </source>
</evidence>
<evidence type="ECO:0000256" key="14">
    <source>
        <dbReference type="ARBA" id="ARBA00023136"/>
    </source>
</evidence>
<keyword evidence="12 15" id="KW-1133">Transmembrane helix</keyword>
<dbReference type="GO" id="GO:0005507">
    <property type="term" value="F:copper ion binding"/>
    <property type="evidence" value="ECO:0007669"/>
    <property type="project" value="TreeGrafter"/>
</dbReference>
<evidence type="ECO:0000256" key="13">
    <source>
        <dbReference type="ARBA" id="ARBA00023065"/>
    </source>
</evidence>
<dbReference type="Pfam" id="PF12156">
    <property type="entry name" value="ATPase-cat_bd"/>
    <property type="match status" value="1"/>
</dbReference>
<evidence type="ECO:0000256" key="11">
    <source>
        <dbReference type="ARBA" id="ARBA00022967"/>
    </source>
</evidence>
<evidence type="ECO:0000256" key="10">
    <source>
        <dbReference type="ARBA" id="ARBA00022842"/>
    </source>
</evidence>
<evidence type="ECO:0000256" key="15">
    <source>
        <dbReference type="RuleBase" id="RU362081"/>
    </source>
</evidence>
<dbReference type="Gene3D" id="3.40.50.1000">
    <property type="entry name" value="HAD superfamily/HAD-like"/>
    <property type="match status" value="1"/>
</dbReference>
<dbReference type="RefSeq" id="WP_287163153.1">
    <property type="nucleotide sequence ID" value="NZ_CP098827.1"/>
</dbReference>
<dbReference type="NCBIfam" id="TIGR01511">
    <property type="entry name" value="ATPase-IB1_Cu"/>
    <property type="match status" value="1"/>
</dbReference>
<dbReference type="InterPro" id="IPR059000">
    <property type="entry name" value="ATPase_P-type_domA"/>
</dbReference>
<keyword evidence="5" id="KW-0597">Phosphoprotein</keyword>
<dbReference type="InterPro" id="IPR008250">
    <property type="entry name" value="ATPase_P-typ_transduc_dom_A_sf"/>
</dbReference>
<dbReference type="SUPFAM" id="SSF55008">
    <property type="entry name" value="HMA, heavy metal-associated domain"/>
    <property type="match status" value="1"/>
</dbReference>
<comment type="similarity">
    <text evidence="2 15">Belongs to the cation transport ATPase (P-type) (TC 3.A.3) family. Type IB subfamily.</text>
</comment>
<keyword evidence="11" id="KW-1278">Translocase</keyword>
<dbReference type="GO" id="GO:0005524">
    <property type="term" value="F:ATP binding"/>
    <property type="evidence" value="ECO:0007669"/>
    <property type="project" value="UniProtKB-UniRule"/>
</dbReference>
<keyword evidence="10" id="KW-0460">Magnesium</keyword>
<dbReference type="InterPro" id="IPR021993">
    <property type="entry name" value="ATPase-cat-bd"/>
</dbReference>
<dbReference type="GO" id="GO:0016887">
    <property type="term" value="F:ATP hydrolysis activity"/>
    <property type="evidence" value="ECO:0007669"/>
    <property type="project" value="InterPro"/>
</dbReference>
<gene>
    <name evidence="18" type="primary">cadA</name>
    <name evidence="18" type="ORF">NFG58_03540</name>
</gene>
<dbReference type="SUPFAM" id="SSF81665">
    <property type="entry name" value="Calcium ATPase, transmembrane domain M"/>
    <property type="match status" value="1"/>
</dbReference>
<feature type="transmembrane region" description="Helical" evidence="15">
    <location>
        <begin position="270"/>
        <end position="288"/>
    </location>
</feature>
<keyword evidence="3" id="KW-0813">Transport</keyword>
<evidence type="ECO:0000256" key="5">
    <source>
        <dbReference type="ARBA" id="ARBA00022553"/>
    </source>
</evidence>
<keyword evidence="9 15" id="KW-0067">ATP-binding</keyword>
<dbReference type="Gene3D" id="3.30.70.100">
    <property type="match status" value="1"/>
</dbReference>
<feature type="transmembrane region" description="Helical" evidence="15">
    <location>
        <begin position="451"/>
        <end position="474"/>
    </location>
</feature>
<keyword evidence="6 15" id="KW-0812">Transmembrane</keyword>
<dbReference type="InterPro" id="IPR006121">
    <property type="entry name" value="HMA_dom"/>
</dbReference>
<dbReference type="SUPFAM" id="SSF56784">
    <property type="entry name" value="HAD-like"/>
    <property type="match status" value="1"/>
</dbReference>